<dbReference type="GO" id="GO:0003677">
    <property type="term" value="F:DNA binding"/>
    <property type="evidence" value="ECO:0007669"/>
    <property type="project" value="InterPro"/>
</dbReference>
<keyword evidence="1" id="KW-0489">Methyltransferase</keyword>
<proteinExistence type="predicted"/>
<dbReference type="EMBL" id="LAZR01014678">
    <property type="protein sequence ID" value="KKM16424.1"/>
    <property type="molecule type" value="Genomic_DNA"/>
</dbReference>
<reference evidence="4" key="1">
    <citation type="journal article" date="2015" name="Nature">
        <title>Complex archaea that bridge the gap between prokaryotes and eukaryotes.</title>
        <authorList>
            <person name="Spang A."/>
            <person name="Saw J.H."/>
            <person name="Jorgensen S.L."/>
            <person name="Zaremba-Niedzwiedzka K."/>
            <person name="Martijn J."/>
            <person name="Lind A.E."/>
            <person name="van Eijk R."/>
            <person name="Schleper C."/>
            <person name="Guy L."/>
            <person name="Ettema T.J."/>
        </authorList>
    </citation>
    <scope>NUCLEOTIDE SEQUENCE</scope>
</reference>
<dbReference type="SUPFAM" id="SSF53335">
    <property type="entry name" value="S-adenosyl-L-methionine-dependent methyltransferases"/>
    <property type="match status" value="1"/>
</dbReference>
<dbReference type="InterPro" id="IPR001091">
    <property type="entry name" value="RM_Methyltransferase"/>
</dbReference>
<evidence type="ECO:0000259" key="3">
    <source>
        <dbReference type="Pfam" id="PF01555"/>
    </source>
</evidence>
<feature type="domain" description="DNA methylase N-4/N-6" evidence="3">
    <location>
        <begin position="37"/>
        <end position="299"/>
    </location>
</feature>
<evidence type="ECO:0000256" key="1">
    <source>
        <dbReference type="ARBA" id="ARBA00022603"/>
    </source>
</evidence>
<dbReference type="Pfam" id="PF01555">
    <property type="entry name" value="N6_N4_Mtase"/>
    <property type="match status" value="1"/>
</dbReference>
<dbReference type="GO" id="GO:0008170">
    <property type="term" value="F:N-methyltransferase activity"/>
    <property type="evidence" value="ECO:0007669"/>
    <property type="project" value="InterPro"/>
</dbReference>
<dbReference type="AlphaFoldDB" id="A0A0F9I9R2"/>
<dbReference type="GO" id="GO:0032259">
    <property type="term" value="P:methylation"/>
    <property type="evidence" value="ECO:0007669"/>
    <property type="project" value="UniProtKB-KW"/>
</dbReference>
<sequence>MAIIDQEITDRYAIYNADCMEVLPGLKSGSVGFSVYSPPFPELYQYSNDPRDMSNCVNYDEGLDQYRFIVKEIKRLTMPGRLTAVHCSDLKKGSHYQKDFPGDIIKIHEDAGFNYFCRITIWKDPWLIARRTRMRSLMHKMIVQDSSMCRVAGADYIVVFKVGGESSDPIKHPYGLTAKEYAGEEPLPERLVNNFKNYKGDQKKNYLSHQIWRRYASPVWSDIRTGELLPYKEAREEEEEKHVCPLQLDVINRCLTLWSNVGDVVLTPFMGVGSEVYCAVKSGRKCVGVELKESYYRQSLMNLETLEDTTEQLELFD</sequence>
<dbReference type="Gene3D" id="3.40.50.150">
    <property type="entry name" value="Vaccinia Virus protein VP39"/>
    <property type="match status" value="1"/>
</dbReference>
<evidence type="ECO:0000256" key="2">
    <source>
        <dbReference type="ARBA" id="ARBA00022679"/>
    </source>
</evidence>
<comment type="caution">
    <text evidence="4">The sequence shown here is derived from an EMBL/GenBank/DDBJ whole genome shotgun (WGS) entry which is preliminary data.</text>
</comment>
<dbReference type="InterPro" id="IPR029063">
    <property type="entry name" value="SAM-dependent_MTases_sf"/>
</dbReference>
<protein>
    <recommendedName>
        <fullName evidence="3">DNA methylase N-4/N-6 domain-containing protein</fullName>
    </recommendedName>
</protein>
<name>A0A0F9I9R2_9ZZZZ</name>
<accession>A0A0F9I9R2</accession>
<organism evidence="4">
    <name type="scientific">marine sediment metagenome</name>
    <dbReference type="NCBI Taxonomy" id="412755"/>
    <lineage>
        <taxon>unclassified sequences</taxon>
        <taxon>metagenomes</taxon>
        <taxon>ecological metagenomes</taxon>
    </lineage>
</organism>
<gene>
    <name evidence="4" type="ORF">LCGC14_1685980</name>
</gene>
<dbReference type="PRINTS" id="PR00508">
    <property type="entry name" value="S21N4MTFRASE"/>
</dbReference>
<evidence type="ECO:0000313" key="4">
    <source>
        <dbReference type="EMBL" id="KKM16424.1"/>
    </source>
</evidence>
<dbReference type="InterPro" id="IPR002941">
    <property type="entry name" value="DNA_methylase_N4/N6"/>
</dbReference>
<keyword evidence="2" id="KW-0808">Transferase</keyword>